<dbReference type="Proteomes" id="UP000314294">
    <property type="component" value="Unassembled WGS sequence"/>
</dbReference>
<name>A0A4Z2G1A1_9TELE</name>
<evidence type="ECO:0000313" key="2">
    <source>
        <dbReference type="EMBL" id="TNN46930.1"/>
    </source>
</evidence>
<dbReference type="AlphaFoldDB" id="A0A4Z2G1A1"/>
<reference evidence="2 3" key="1">
    <citation type="submission" date="2019-03" db="EMBL/GenBank/DDBJ databases">
        <title>First draft genome of Liparis tanakae, snailfish: a comprehensive survey of snailfish specific genes.</title>
        <authorList>
            <person name="Kim W."/>
            <person name="Song I."/>
            <person name="Jeong J.-H."/>
            <person name="Kim D."/>
            <person name="Kim S."/>
            <person name="Ryu S."/>
            <person name="Song J.Y."/>
            <person name="Lee S.K."/>
        </authorList>
    </citation>
    <scope>NUCLEOTIDE SEQUENCE [LARGE SCALE GENOMIC DNA]</scope>
    <source>
        <tissue evidence="2">Muscle</tissue>
    </source>
</reference>
<dbReference type="EMBL" id="SRLO01000767">
    <property type="protein sequence ID" value="TNN46930.1"/>
    <property type="molecule type" value="Genomic_DNA"/>
</dbReference>
<feature type="region of interest" description="Disordered" evidence="1">
    <location>
        <begin position="118"/>
        <end position="272"/>
    </location>
</feature>
<accession>A0A4Z2G1A1</accession>
<comment type="caution">
    <text evidence="2">The sequence shown here is derived from an EMBL/GenBank/DDBJ whole genome shotgun (WGS) entry which is preliminary data.</text>
</comment>
<feature type="compositionally biased region" description="Basic and acidic residues" evidence="1">
    <location>
        <begin position="254"/>
        <end position="265"/>
    </location>
</feature>
<feature type="compositionally biased region" description="Low complexity" evidence="1">
    <location>
        <begin position="225"/>
        <end position="240"/>
    </location>
</feature>
<organism evidence="2 3">
    <name type="scientific">Liparis tanakae</name>
    <name type="common">Tanaka's snailfish</name>
    <dbReference type="NCBI Taxonomy" id="230148"/>
    <lineage>
        <taxon>Eukaryota</taxon>
        <taxon>Metazoa</taxon>
        <taxon>Chordata</taxon>
        <taxon>Craniata</taxon>
        <taxon>Vertebrata</taxon>
        <taxon>Euteleostomi</taxon>
        <taxon>Actinopterygii</taxon>
        <taxon>Neopterygii</taxon>
        <taxon>Teleostei</taxon>
        <taxon>Neoteleostei</taxon>
        <taxon>Acanthomorphata</taxon>
        <taxon>Eupercaria</taxon>
        <taxon>Perciformes</taxon>
        <taxon>Cottioidei</taxon>
        <taxon>Cottales</taxon>
        <taxon>Liparidae</taxon>
        <taxon>Liparis</taxon>
    </lineage>
</organism>
<gene>
    <name evidence="2" type="ORF">EYF80_042878</name>
</gene>
<sequence length="602" mass="65092">MTLNIGYSDNVPQRRKGTYERQWLWTSDEIKSPELRNEMTIVLRVARKFPSRRGVRRFPVSRAGGAARTRPAERLATRRRTSPSPRRPAGLMPQHLTTHATLRQQTDQEVRATLSEALQEERRRPKKHAALKVSKPRSCQPAGEDAVAMPGTPPAHEPREPGIFSKRHSASSPSVPPRARRRSHRATATGAASDVRPAGLRRPSGSALRGVSSPPGAAGRHTGRTRSSTLALSRSSSTATPEEEEESGWTETDETWREEREEGIGKAEAPPPGCVGYLEAARVSLPVLGVCHSHDDLHVSRAEGPPLVLVRHAAGRHQDAAPAEQSAAARQPPERGLLRGPPLDGLGYCAGSAGGRAHVDGHVHSSLPERAGLHRGRSLTRRAGNMAAAPPAGLQAGAPRAPRVAVERGGAGVLQARADRVEAARERREAESFVWINSVGKKKNEGVLTEIPDGFCASGCVRSSPREQELNFRHNNFTLRSHCADISEKWRPRSYPLGGNVPFTHVGTAPLHVPFGRQILRWESIGLKGESEAVEVVVAVGDEQDVHEAPGAPDRRREPVPAEASDHGGAQIAAVAHLHVVVATAVFRLQTEQRKPADVTLA</sequence>
<feature type="region of interest" description="Disordered" evidence="1">
    <location>
        <begin position="62"/>
        <end position="94"/>
    </location>
</feature>
<evidence type="ECO:0000256" key="1">
    <source>
        <dbReference type="SAM" id="MobiDB-lite"/>
    </source>
</evidence>
<feature type="region of interest" description="Disordered" evidence="1">
    <location>
        <begin position="315"/>
        <end position="343"/>
    </location>
</feature>
<evidence type="ECO:0000313" key="3">
    <source>
        <dbReference type="Proteomes" id="UP000314294"/>
    </source>
</evidence>
<proteinExistence type="predicted"/>
<feature type="compositionally biased region" description="Basic and acidic residues" evidence="1">
    <location>
        <begin position="544"/>
        <end position="566"/>
    </location>
</feature>
<keyword evidence="3" id="KW-1185">Reference proteome</keyword>
<feature type="compositionally biased region" description="Acidic residues" evidence="1">
    <location>
        <begin position="241"/>
        <end position="253"/>
    </location>
</feature>
<feature type="region of interest" description="Disordered" evidence="1">
    <location>
        <begin position="542"/>
        <end position="568"/>
    </location>
</feature>
<feature type="compositionally biased region" description="Low complexity" evidence="1">
    <location>
        <begin position="320"/>
        <end position="331"/>
    </location>
</feature>
<protein>
    <submittedName>
        <fullName evidence="2">Uncharacterized protein</fullName>
    </submittedName>
</protein>